<sequence length="212" mass="24213">MKGNIYKPPLANDPQELRGSIRAIVCRKILLRILNRRLYSKMEEEQYGSWKGKDARNAIGLLQTIGERVDWNEVLGILKKCGVDWKERRLFSNLYMKQQVKGRIGEEMPEGSKTGKEYVKDALYHLSSSDSGSQASLLKRGLPAATNASRPISALKIKDIHNLLARSGLNFREDPRLTFYKELLSTPAARKDHDELNEYCNCVDLERPIEHV</sequence>
<proteinExistence type="predicted"/>
<evidence type="ECO:0000313" key="2">
    <source>
        <dbReference type="Proteomes" id="UP001148838"/>
    </source>
</evidence>
<reference evidence="1 2" key="1">
    <citation type="journal article" date="2022" name="Allergy">
        <title>Genome assembly and annotation of Periplaneta americana reveal a comprehensive cockroach allergen profile.</title>
        <authorList>
            <person name="Wang L."/>
            <person name="Xiong Q."/>
            <person name="Saelim N."/>
            <person name="Wang L."/>
            <person name="Nong W."/>
            <person name="Wan A.T."/>
            <person name="Shi M."/>
            <person name="Liu X."/>
            <person name="Cao Q."/>
            <person name="Hui J.H.L."/>
            <person name="Sookrung N."/>
            <person name="Leung T.F."/>
            <person name="Tungtrongchitr A."/>
            <person name="Tsui S.K.W."/>
        </authorList>
    </citation>
    <scope>NUCLEOTIDE SEQUENCE [LARGE SCALE GENOMIC DNA]</scope>
    <source>
        <strain evidence="1">PWHHKU_190912</strain>
    </source>
</reference>
<keyword evidence="2" id="KW-1185">Reference proteome</keyword>
<dbReference type="EMBL" id="JAJSOF020000003">
    <property type="protein sequence ID" value="KAJ4449902.1"/>
    <property type="molecule type" value="Genomic_DNA"/>
</dbReference>
<evidence type="ECO:0000313" key="1">
    <source>
        <dbReference type="EMBL" id="KAJ4449902.1"/>
    </source>
</evidence>
<dbReference type="Proteomes" id="UP001148838">
    <property type="component" value="Unassembled WGS sequence"/>
</dbReference>
<name>A0ABQ8TV08_PERAM</name>
<accession>A0ABQ8TV08</accession>
<gene>
    <name evidence="1" type="ORF">ANN_01308</name>
</gene>
<organism evidence="1 2">
    <name type="scientific">Periplaneta americana</name>
    <name type="common">American cockroach</name>
    <name type="synonym">Blatta americana</name>
    <dbReference type="NCBI Taxonomy" id="6978"/>
    <lineage>
        <taxon>Eukaryota</taxon>
        <taxon>Metazoa</taxon>
        <taxon>Ecdysozoa</taxon>
        <taxon>Arthropoda</taxon>
        <taxon>Hexapoda</taxon>
        <taxon>Insecta</taxon>
        <taxon>Pterygota</taxon>
        <taxon>Neoptera</taxon>
        <taxon>Polyneoptera</taxon>
        <taxon>Dictyoptera</taxon>
        <taxon>Blattodea</taxon>
        <taxon>Blattoidea</taxon>
        <taxon>Blattidae</taxon>
        <taxon>Blattinae</taxon>
        <taxon>Periplaneta</taxon>
    </lineage>
</organism>
<comment type="caution">
    <text evidence="1">The sequence shown here is derived from an EMBL/GenBank/DDBJ whole genome shotgun (WGS) entry which is preliminary data.</text>
</comment>
<protein>
    <submittedName>
        <fullName evidence="1">Uncharacterized protein</fullName>
    </submittedName>
</protein>